<dbReference type="GO" id="GO:0016020">
    <property type="term" value="C:membrane"/>
    <property type="evidence" value="ECO:0007669"/>
    <property type="project" value="TreeGrafter"/>
</dbReference>
<dbReference type="InterPro" id="IPR036273">
    <property type="entry name" value="CRAL/TRIO_N_dom_sf"/>
</dbReference>
<dbReference type="GO" id="GO:1902936">
    <property type="term" value="F:phosphatidylinositol bisphosphate binding"/>
    <property type="evidence" value="ECO:0007669"/>
    <property type="project" value="TreeGrafter"/>
</dbReference>
<dbReference type="SUPFAM" id="SSF46938">
    <property type="entry name" value="CRAL/TRIO N-terminal domain"/>
    <property type="match status" value="1"/>
</dbReference>
<dbReference type="Proteomes" id="UP000821853">
    <property type="component" value="Chromosome 4"/>
</dbReference>
<dbReference type="PROSITE" id="PS50191">
    <property type="entry name" value="CRAL_TRIO"/>
    <property type="match status" value="1"/>
</dbReference>
<evidence type="ECO:0000259" key="1">
    <source>
        <dbReference type="PROSITE" id="PS50191"/>
    </source>
</evidence>
<dbReference type="SUPFAM" id="SSF52087">
    <property type="entry name" value="CRAL/TRIO domain"/>
    <property type="match status" value="1"/>
</dbReference>
<dbReference type="SMART" id="SM01100">
    <property type="entry name" value="CRAL_TRIO_N"/>
    <property type="match status" value="1"/>
</dbReference>
<comment type="caution">
    <text evidence="2">The sequence shown here is derived from an EMBL/GenBank/DDBJ whole genome shotgun (WGS) entry which is preliminary data.</text>
</comment>
<dbReference type="SMART" id="SM00516">
    <property type="entry name" value="SEC14"/>
    <property type="match status" value="1"/>
</dbReference>
<dbReference type="InterPro" id="IPR036865">
    <property type="entry name" value="CRAL-TRIO_dom_sf"/>
</dbReference>
<dbReference type="Gene3D" id="1.10.8.20">
    <property type="entry name" value="N-terminal domain of phosphatidylinositol transfer protein sec14p"/>
    <property type="match status" value="1"/>
</dbReference>
<dbReference type="Pfam" id="PF03765">
    <property type="entry name" value="CRAL_TRIO_N"/>
    <property type="match status" value="1"/>
</dbReference>
<accession>A0A9J6GBX2</accession>
<organism evidence="2 3">
    <name type="scientific">Haemaphysalis longicornis</name>
    <name type="common">Bush tick</name>
    <dbReference type="NCBI Taxonomy" id="44386"/>
    <lineage>
        <taxon>Eukaryota</taxon>
        <taxon>Metazoa</taxon>
        <taxon>Ecdysozoa</taxon>
        <taxon>Arthropoda</taxon>
        <taxon>Chelicerata</taxon>
        <taxon>Arachnida</taxon>
        <taxon>Acari</taxon>
        <taxon>Parasitiformes</taxon>
        <taxon>Ixodida</taxon>
        <taxon>Ixodoidea</taxon>
        <taxon>Ixodidae</taxon>
        <taxon>Haemaphysalinae</taxon>
        <taxon>Haemaphysalis</taxon>
    </lineage>
</organism>
<dbReference type="Gene3D" id="1.20.5.1200">
    <property type="entry name" value="Alpha-tocopherol transfer"/>
    <property type="match status" value="1"/>
</dbReference>
<reference evidence="2 3" key="1">
    <citation type="journal article" date="2020" name="Cell">
        <title>Large-Scale Comparative Analyses of Tick Genomes Elucidate Their Genetic Diversity and Vector Capacities.</title>
        <authorList>
            <consortium name="Tick Genome and Microbiome Consortium (TIGMIC)"/>
            <person name="Jia N."/>
            <person name="Wang J."/>
            <person name="Shi W."/>
            <person name="Du L."/>
            <person name="Sun Y."/>
            <person name="Zhan W."/>
            <person name="Jiang J.F."/>
            <person name="Wang Q."/>
            <person name="Zhang B."/>
            <person name="Ji P."/>
            <person name="Bell-Sakyi L."/>
            <person name="Cui X.M."/>
            <person name="Yuan T.T."/>
            <person name="Jiang B.G."/>
            <person name="Yang W.F."/>
            <person name="Lam T.T."/>
            <person name="Chang Q.C."/>
            <person name="Ding S.J."/>
            <person name="Wang X.J."/>
            <person name="Zhu J.G."/>
            <person name="Ruan X.D."/>
            <person name="Zhao L."/>
            <person name="Wei J.T."/>
            <person name="Ye R.Z."/>
            <person name="Que T.C."/>
            <person name="Du C.H."/>
            <person name="Zhou Y.H."/>
            <person name="Cheng J.X."/>
            <person name="Dai P.F."/>
            <person name="Guo W.B."/>
            <person name="Han X.H."/>
            <person name="Huang E.J."/>
            <person name="Li L.F."/>
            <person name="Wei W."/>
            <person name="Gao Y.C."/>
            <person name="Liu J.Z."/>
            <person name="Shao H.Z."/>
            <person name="Wang X."/>
            <person name="Wang C.C."/>
            <person name="Yang T.C."/>
            <person name="Huo Q.B."/>
            <person name="Li W."/>
            <person name="Chen H.Y."/>
            <person name="Chen S.E."/>
            <person name="Zhou L.G."/>
            <person name="Ni X.B."/>
            <person name="Tian J.H."/>
            <person name="Sheng Y."/>
            <person name="Liu T."/>
            <person name="Pan Y.S."/>
            <person name="Xia L.Y."/>
            <person name="Li J."/>
            <person name="Zhao F."/>
            <person name="Cao W.C."/>
        </authorList>
    </citation>
    <scope>NUCLEOTIDE SEQUENCE [LARGE SCALE GENOMIC DNA]</scope>
    <source>
        <strain evidence="2">HaeL-2018</strain>
    </source>
</reference>
<dbReference type="PANTHER" id="PTHR10174">
    <property type="entry name" value="ALPHA-TOCOPHEROL TRANSFER PROTEIN-RELATED"/>
    <property type="match status" value="1"/>
</dbReference>
<dbReference type="InterPro" id="IPR011074">
    <property type="entry name" value="CRAL/TRIO_N_dom"/>
</dbReference>
<proteinExistence type="predicted"/>
<dbReference type="EMBL" id="JABSTR010000006">
    <property type="protein sequence ID" value="KAH9372933.1"/>
    <property type="molecule type" value="Genomic_DNA"/>
</dbReference>
<dbReference type="OrthoDB" id="6480050at2759"/>
<dbReference type="PANTHER" id="PTHR10174:SF130">
    <property type="entry name" value="ALPHA-TOCOPHEROL TRANSFER PROTEIN-LIKE"/>
    <property type="match status" value="1"/>
</dbReference>
<dbReference type="AlphaFoldDB" id="A0A9J6GBX2"/>
<feature type="domain" description="CRAL-TRIO" evidence="1">
    <location>
        <begin position="103"/>
        <end position="265"/>
    </location>
</feature>
<name>A0A9J6GBX2_HAELO</name>
<protein>
    <recommendedName>
        <fullName evidence="1">CRAL-TRIO domain-containing protein</fullName>
    </recommendedName>
</protein>
<keyword evidence="3" id="KW-1185">Reference proteome</keyword>
<dbReference type="PRINTS" id="PR00180">
    <property type="entry name" value="CRETINALDHBP"/>
</dbReference>
<dbReference type="OMA" id="YEFISCC"/>
<sequence length="295" mass="34063">MRLEEPEILENLMPSTVPYDVVCRQNKLLAISRKRDSLGRAVALLRIDEELFDCPKDEKFLLKFLRARKYEAEAAFRSIKNYFRARRDNPDIFDDFVPSAIPYDAVCRKNRLVTASTQRDALGRGVVLIKTGAWDGSICSVYEFISCCFMVVEWLLLHEDVQKRGVVYILDYQGLGLHHLTQFTPLLIRRLVHISEDCLPVRVKAVYVVNGPSVFDVIFAITKPFMKAKLVERVHLIGSNVDKLLNVVPSDVIPKEFEGTHESYDYDQLERDLLSRSEYFEELCRYGYGKESTHC</sequence>
<dbReference type="Pfam" id="PF00650">
    <property type="entry name" value="CRAL_TRIO"/>
    <property type="match status" value="1"/>
</dbReference>
<dbReference type="InterPro" id="IPR001251">
    <property type="entry name" value="CRAL-TRIO_dom"/>
</dbReference>
<dbReference type="VEuPathDB" id="VectorBase:HLOH_041238"/>
<evidence type="ECO:0000313" key="2">
    <source>
        <dbReference type="EMBL" id="KAH9372933.1"/>
    </source>
</evidence>
<gene>
    <name evidence="2" type="ORF">HPB48_019270</name>
</gene>
<dbReference type="CDD" id="cd00170">
    <property type="entry name" value="SEC14"/>
    <property type="match status" value="1"/>
</dbReference>
<dbReference type="Gene3D" id="3.40.525.10">
    <property type="entry name" value="CRAL-TRIO lipid binding domain"/>
    <property type="match status" value="1"/>
</dbReference>
<evidence type="ECO:0000313" key="3">
    <source>
        <dbReference type="Proteomes" id="UP000821853"/>
    </source>
</evidence>